<protein>
    <recommendedName>
        <fullName evidence="8">3'(2'),5'-bisphosphate nucleotidase CysQ</fullName>
        <ecNumber evidence="8">3.1.3.7</ecNumber>
    </recommendedName>
    <alternativeName>
        <fullName evidence="8">3'(2'),5-bisphosphonucleoside 3'(2')-phosphohydrolase</fullName>
    </alternativeName>
    <alternativeName>
        <fullName evidence="8">3'-phosphoadenosine 5'-phosphate phosphatase</fullName>
        <shortName evidence="8">PAP phosphatase</shortName>
    </alternativeName>
</protein>
<feature type="binding site" evidence="8">
    <location>
        <position position="88"/>
    </location>
    <ligand>
        <name>Mg(2+)</name>
        <dbReference type="ChEBI" id="CHEBI:18420"/>
        <label>2</label>
    </ligand>
</feature>
<comment type="subcellular location">
    <subcellularLocation>
        <location evidence="8">Cell inner membrane</location>
        <topology evidence="8">Peripheral membrane protein</topology>
        <orientation evidence="8">Cytoplasmic side</orientation>
    </subcellularLocation>
</comment>
<name>A0A2Z5UTN1_9COXI</name>
<sequence length="268" mass="29998">MNSLLSNIVSLAKQAGKQILSIYHSDFTVEYKADKSPVTAADMAAHQTIYQGLKQITPEIPILSEELTTTDFAERRHWQRYWLIDPLDGTKEFLEKNGEFTINIALIENHVPTLGVIYAPAFDFCYFAGADQGAFKQMAEQEAALLQTSSWKKDSSIIIAISRRHGTDSLQHFLAQFPALNLLRCGSALKFCWLAEGFADVYPRFSPTSEWDTAAGQCILKEAGGTLIDSQGQILRYNTKPSLRNTAFLAVGDKSHAWANYFVYTLRT</sequence>
<feature type="binding site" evidence="8">
    <location>
        <position position="212"/>
    </location>
    <ligand>
        <name>Mg(2+)</name>
        <dbReference type="ChEBI" id="CHEBI:18420"/>
        <label>2</label>
    </ligand>
</feature>
<feature type="binding site" evidence="9">
    <location>
        <position position="212"/>
    </location>
    <ligand>
        <name>Mg(2+)</name>
        <dbReference type="ChEBI" id="CHEBI:18420"/>
        <label>1</label>
        <note>catalytic</note>
    </ligand>
</feature>
<dbReference type="SUPFAM" id="SSF56655">
    <property type="entry name" value="Carbohydrate phosphatase"/>
    <property type="match status" value="1"/>
</dbReference>
<dbReference type="AlphaFoldDB" id="A0A2Z5UTN1"/>
<dbReference type="KEGG" id="rvi:RVIR1_02840"/>
<evidence type="ECO:0000256" key="3">
    <source>
        <dbReference type="ARBA" id="ARBA00022519"/>
    </source>
</evidence>
<evidence type="ECO:0000313" key="11">
    <source>
        <dbReference type="Proteomes" id="UP000282483"/>
    </source>
</evidence>
<feature type="binding site" evidence="8">
    <location>
        <position position="212"/>
    </location>
    <ligand>
        <name>substrate</name>
    </ligand>
</feature>
<feature type="binding site" evidence="8">
    <location>
        <position position="85"/>
    </location>
    <ligand>
        <name>Mg(2+)</name>
        <dbReference type="ChEBI" id="CHEBI:18420"/>
        <label>1</label>
    </ligand>
</feature>
<evidence type="ECO:0000256" key="8">
    <source>
        <dbReference type="HAMAP-Rule" id="MF_02095"/>
    </source>
</evidence>
<feature type="binding site" evidence="8">
    <location>
        <position position="87"/>
    </location>
    <ligand>
        <name>Mg(2+)</name>
        <dbReference type="ChEBI" id="CHEBI:18420"/>
        <label>1</label>
    </ligand>
</feature>
<keyword evidence="3 8" id="KW-0997">Cell inner membrane</keyword>
<dbReference type="InterPro" id="IPR006240">
    <property type="entry name" value="CysQ"/>
</dbReference>
<dbReference type="PRINTS" id="PR00377">
    <property type="entry name" value="IMPHPHTASES"/>
</dbReference>
<dbReference type="EMBL" id="AP018005">
    <property type="protein sequence ID" value="BBB14808.1"/>
    <property type="molecule type" value="Genomic_DNA"/>
</dbReference>
<evidence type="ECO:0000313" key="10">
    <source>
        <dbReference type="EMBL" id="BBB14808.1"/>
    </source>
</evidence>
<dbReference type="FunFam" id="3.30.540.10:FF:000007">
    <property type="entry name" value="3'(2'),5'-bisphosphate nucleotidase CysQ"/>
    <property type="match status" value="1"/>
</dbReference>
<dbReference type="Proteomes" id="UP000282483">
    <property type="component" value="Chromosome"/>
</dbReference>
<feature type="binding site" evidence="9">
    <location>
        <position position="85"/>
    </location>
    <ligand>
        <name>Mg(2+)</name>
        <dbReference type="ChEBI" id="CHEBI:18420"/>
        <label>1</label>
        <note>catalytic</note>
    </ligand>
</feature>
<accession>A0A2Z5UTN1</accession>
<dbReference type="EC" id="3.1.3.7" evidence="8"/>
<dbReference type="InterPro" id="IPR020550">
    <property type="entry name" value="Inositol_monophosphatase_CS"/>
</dbReference>
<dbReference type="Gene3D" id="3.40.190.80">
    <property type="match status" value="1"/>
</dbReference>
<feature type="binding site" evidence="9">
    <location>
        <position position="88"/>
    </location>
    <ligand>
        <name>Mg(2+)</name>
        <dbReference type="ChEBI" id="CHEBI:18420"/>
        <label>1</label>
        <note>catalytic</note>
    </ligand>
</feature>
<dbReference type="InterPro" id="IPR050725">
    <property type="entry name" value="CysQ/Inositol_MonoPase"/>
</dbReference>
<dbReference type="GO" id="GO:0008441">
    <property type="term" value="F:3'(2'),5'-bisphosphate nucleotidase activity"/>
    <property type="evidence" value="ECO:0007669"/>
    <property type="project" value="UniProtKB-UniRule"/>
</dbReference>
<organism evidence="10 11">
    <name type="scientific">Candidatus Rickettsiella viridis</name>
    <dbReference type="NCBI Taxonomy" id="676208"/>
    <lineage>
        <taxon>Bacteria</taxon>
        <taxon>Pseudomonadati</taxon>
        <taxon>Pseudomonadota</taxon>
        <taxon>Gammaproteobacteria</taxon>
        <taxon>Legionellales</taxon>
        <taxon>Coxiellaceae</taxon>
        <taxon>Rickettsiella</taxon>
    </lineage>
</organism>
<evidence type="ECO:0000256" key="2">
    <source>
        <dbReference type="ARBA" id="ARBA00022475"/>
    </source>
</evidence>
<feature type="binding site" evidence="9">
    <location>
        <position position="87"/>
    </location>
    <ligand>
        <name>Mg(2+)</name>
        <dbReference type="ChEBI" id="CHEBI:18420"/>
        <label>1</label>
        <note>catalytic</note>
    </ligand>
</feature>
<reference evidence="10 11" key="1">
    <citation type="submission" date="2017-03" db="EMBL/GenBank/DDBJ databases">
        <title>The genome sequence of Candidatus Rickettsiella viridis.</title>
        <authorList>
            <person name="Nikoh N."/>
            <person name="Tsuchida T."/>
            <person name="Yamaguchi K."/>
            <person name="Maeda T."/>
            <person name="Shigenobu S."/>
            <person name="Fukatsu T."/>
        </authorList>
    </citation>
    <scope>NUCLEOTIDE SEQUENCE [LARGE SCALE GENOMIC DNA]</scope>
    <source>
        <strain evidence="10 11">Ap-RA04</strain>
    </source>
</reference>
<dbReference type="Pfam" id="PF00459">
    <property type="entry name" value="Inositol_P"/>
    <property type="match status" value="1"/>
</dbReference>
<dbReference type="InterPro" id="IPR000760">
    <property type="entry name" value="Inositol_monophosphatase-like"/>
</dbReference>
<gene>
    <name evidence="10" type="primary">cysQ1</name>
    <name evidence="8" type="synonym">cysQ</name>
    <name evidence="10" type="ORF">RVIR1_02840</name>
</gene>
<dbReference type="RefSeq" id="WP_126322322.1">
    <property type="nucleotide sequence ID" value="NZ_AP018005.1"/>
</dbReference>
<evidence type="ECO:0000256" key="5">
    <source>
        <dbReference type="ARBA" id="ARBA00022801"/>
    </source>
</evidence>
<comment type="function">
    <text evidence="8">Converts adenosine-3',5'-bisphosphate (PAP) to AMP.</text>
</comment>
<dbReference type="PANTHER" id="PTHR43028:SF5">
    <property type="entry name" value="3'(2'),5'-BISPHOSPHATE NUCLEOTIDASE 1"/>
    <property type="match status" value="1"/>
</dbReference>
<dbReference type="Gene3D" id="3.30.540.10">
    <property type="entry name" value="Fructose-1,6-Bisphosphatase, subunit A, domain 1"/>
    <property type="match status" value="1"/>
</dbReference>
<proteinExistence type="inferred from homology"/>
<feature type="binding site" evidence="8">
    <location>
        <position position="65"/>
    </location>
    <ligand>
        <name>substrate</name>
    </ligand>
</feature>
<keyword evidence="11" id="KW-1185">Reference proteome</keyword>
<dbReference type="GO" id="GO:0050427">
    <property type="term" value="P:3'-phosphoadenosine 5'-phosphosulfate metabolic process"/>
    <property type="evidence" value="ECO:0007669"/>
    <property type="project" value="TreeGrafter"/>
</dbReference>
<dbReference type="GO" id="GO:0005886">
    <property type="term" value="C:plasma membrane"/>
    <property type="evidence" value="ECO:0007669"/>
    <property type="project" value="UniProtKB-SubCell"/>
</dbReference>
<dbReference type="GO" id="GO:0000287">
    <property type="term" value="F:magnesium ion binding"/>
    <property type="evidence" value="ECO:0007669"/>
    <property type="project" value="UniProtKB-UniRule"/>
</dbReference>
<evidence type="ECO:0000256" key="4">
    <source>
        <dbReference type="ARBA" id="ARBA00022723"/>
    </source>
</evidence>
<keyword evidence="2 8" id="KW-1003">Cell membrane</keyword>
<dbReference type="PANTHER" id="PTHR43028">
    <property type="entry name" value="3'(2'),5'-BISPHOSPHATE NUCLEOTIDASE 1"/>
    <property type="match status" value="1"/>
</dbReference>
<keyword evidence="7 8" id="KW-0472">Membrane</keyword>
<dbReference type="HAMAP" id="MF_02095">
    <property type="entry name" value="CysQ"/>
    <property type="match status" value="1"/>
</dbReference>
<evidence type="ECO:0000256" key="1">
    <source>
        <dbReference type="ARBA" id="ARBA00005289"/>
    </source>
</evidence>
<dbReference type="CDD" id="cd01638">
    <property type="entry name" value="CysQ"/>
    <property type="match status" value="1"/>
</dbReference>
<comment type="cofactor">
    <cofactor evidence="8 9">
        <name>Mg(2+)</name>
        <dbReference type="ChEBI" id="CHEBI:18420"/>
    </cofactor>
</comment>
<comment type="similarity">
    <text evidence="1 8">Belongs to the inositol monophosphatase superfamily. CysQ family.</text>
</comment>
<evidence type="ECO:0000256" key="9">
    <source>
        <dbReference type="PIRSR" id="PIRSR600760-2"/>
    </source>
</evidence>
<keyword evidence="5 8" id="KW-0378">Hydrolase</keyword>
<feature type="binding site" evidence="9">
    <location>
        <position position="65"/>
    </location>
    <ligand>
        <name>Mg(2+)</name>
        <dbReference type="ChEBI" id="CHEBI:18420"/>
        <label>1</label>
        <note>catalytic</note>
    </ligand>
</feature>
<comment type="catalytic activity">
    <reaction evidence="8">
        <text>adenosine 3',5'-bisphosphate + H2O = AMP + phosphate</text>
        <dbReference type="Rhea" id="RHEA:10040"/>
        <dbReference type="ChEBI" id="CHEBI:15377"/>
        <dbReference type="ChEBI" id="CHEBI:43474"/>
        <dbReference type="ChEBI" id="CHEBI:58343"/>
        <dbReference type="ChEBI" id="CHEBI:456215"/>
        <dbReference type="EC" id="3.1.3.7"/>
    </reaction>
</comment>
<dbReference type="OrthoDB" id="9785695at2"/>
<feature type="binding site" evidence="8">
    <location>
        <position position="85"/>
    </location>
    <ligand>
        <name>Mg(2+)</name>
        <dbReference type="ChEBI" id="CHEBI:18420"/>
        <label>2</label>
    </ligand>
</feature>
<evidence type="ECO:0000256" key="7">
    <source>
        <dbReference type="ARBA" id="ARBA00023136"/>
    </source>
</evidence>
<dbReference type="PROSITE" id="PS00630">
    <property type="entry name" value="IMP_2"/>
    <property type="match status" value="1"/>
</dbReference>
<dbReference type="NCBIfam" id="TIGR01331">
    <property type="entry name" value="bisphos_cysQ"/>
    <property type="match status" value="1"/>
</dbReference>
<feature type="binding site" evidence="8">
    <location>
        <begin position="87"/>
        <end position="90"/>
    </location>
    <ligand>
        <name>substrate</name>
    </ligand>
</feature>
<evidence type="ECO:0000256" key="6">
    <source>
        <dbReference type="ARBA" id="ARBA00022842"/>
    </source>
</evidence>
<feature type="binding site" evidence="8">
    <location>
        <position position="65"/>
    </location>
    <ligand>
        <name>Mg(2+)</name>
        <dbReference type="ChEBI" id="CHEBI:18420"/>
        <label>1</label>
    </ligand>
</feature>
<dbReference type="GO" id="GO:0046854">
    <property type="term" value="P:phosphatidylinositol phosphate biosynthetic process"/>
    <property type="evidence" value="ECO:0007669"/>
    <property type="project" value="InterPro"/>
</dbReference>
<keyword evidence="4 8" id="KW-0479">Metal-binding</keyword>
<keyword evidence="6 8" id="KW-0460">Magnesium</keyword>
<dbReference type="GO" id="GO:0000103">
    <property type="term" value="P:sulfate assimilation"/>
    <property type="evidence" value="ECO:0007669"/>
    <property type="project" value="TreeGrafter"/>
</dbReference>